<dbReference type="PANTHER" id="PTHR43273">
    <property type="entry name" value="ANAEROBIC SULFATASE-MATURATING ENZYME HOMOLOG ASLB-RELATED"/>
    <property type="match status" value="1"/>
</dbReference>
<name>A0A9W6FZ71_9BACT</name>
<evidence type="ECO:0000256" key="2">
    <source>
        <dbReference type="ARBA" id="ARBA00022691"/>
    </source>
</evidence>
<comment type="cofactor">
    <cofactor evidence="1">
        <name>[4Fe-4S] cluster</name>
        <dbReference type="ChEBI" id="CHEBI:49883"/>
    </cofactor>
</comment>
<keyword evidence="8" id="KW-1185">Reference proteome</keyword>
<evidence type="ECO:0000313" key="8">
    <source>
        <dbReference type="Proteomes" id="UP001144352"/>
    </source>
</evidence>
<accession>A0A9W6FZ71</accession>
<dbReference type="SMART" id="SM00729">
    <property type="entry name" value="Elp3"/>
    <property type="match status" value="1"/>
</dbReference>
<dbReference type="InterPro" id="IPR013785">
    <property type="entry name" value="Aldolase_TIM"/>
</dbReference>
<feature type="domain" description="Radical SAM core" evidence="6">
    <location>
        <begin position="85"/>
        <end position="317"/>
    </location>
</feature>
<evidence type="ECO:0000256" key="4">
    <source>
        <dbReference type="ARBA" id="ARBA00023004"/>
    </source>
</evidence>
<keyword evidence="2" id="KW-0949">S-adenosyl-L-methionine</keyword>
<evidence type="ECO:0000256" key="5">
    <source>
        <dbReference type="ARBA" id="ARBA00023014"/>
    </source>
</evidence>
<dbReference type="InterPro" id="IPR058240">
    <property type="entry name" value="rSAM_sf"/>
</dbReference>
<dbReference type="SUPFAM" id="SSF102114">
    <property type="entry name" value="Radical SAM enzymes"/>
    <property type="match status" value="1"/>
</dbReference>
<dbReference type="RefSeq" id="WP_214185915.1">
    <property type="nucleotide sequence ID" value="NZ_BSDS01000001.1"/>
</dbReference>
<dbReference type="GO" id="GO:0051536">
    <property type="term" value="F:iron-sulfur cluster binding"/>
    <property type="evidence" value="ECO:0007669"/>
    <property type="project" value="UniProtKB-KW"/>
</dbReference>
<dbReference type="InterPro" id="IPR007197">
    <property type="entry name" value="rSAM"/>
</dbReference>
<reference evidence="7" key="1">
    <citation type="submission" date="2022-12" db="EMBL/GenBank/DDBJ databases">
        <title>Reference genome sequencing for broad-spectrum identification of bacterial and archaeal isolates by mass spectrometry.</title>
        <authorList>
            <person name="Sekiguchi Y."/>
            <person name="Tourlousse D.M."/>
        </authorList>
    </citation>
    <scope>NUCLEOTIDE SEQUENCE</scope>
    <source>
        <strain evidence="7">H2</strain>
    </source>
</reference>
<dbReference type="Pfam" id="PF04055">
    <property type="entry name" value="Radical_SAM"/>
    <property type="match status" value="1"/>
</dbReference>
<dbReference type="GO" id="GO:0016491">
    <property type="term" value="F:oxidoreductase activity"/>
    <property type="evidence" value="ECO:0007669"/>
    <property type="project" value="InterPro"/>
</dbReference>
<dbReference type="Gene3D" id="3.20.20.70">
    <property type="entry name" value="Aldolase class I"/>
    <property type="match status" value="1"/>
</dbReference>
<dbReference type="InterPro" id="IPR024023">
    <property type="entry name" value="rSAM_paired_HxsB"/>
</dbReference>
<evidence type="ECO:0000313" key="7">
    <source>
        <dbReference type="EMBL" id="GLI37571.1"/>
    </source>
</evidence>
<dbReference type="PANTHER" id="PTHR43273:SF8">
    <property type="entry name" value="RADICAL SAM DOMAIN PROTEIN"/>
    <property type="match status" value="1"/>
</dbReference>
<evidence type="ECO:0000256" key="3">
    <source>
        <dbReference type="ARBA" id="ARBA00022723"/>
    </source>
</evidence>
<dbReference type="SFLD" id="SFLDG01384">
    <property type="entry name" value="thioether_bond_formation_requi"/>
    <property type="match status" value="1"/>
</dbReference>
<dbReference type="Proteomes" id="UP001144352">
    <property type="component" value="Unassembled WGS sequence"/>
</dbReference>
<evidence type="ECO:0000256" key="1">
    <source>
        <dbReference type="ARBA" id="ARBA00001966"/>
    </source>
</evidence>
<dbReference type="GO" id="GO:0046872">
    <property type="term" value="F:metal ion binding"/>
    <property type="evidence" value="ECO:0007669"/>
    <property type="project" value="UniProtKB-KW"/>
</dbReference>
<sequence>MIAQGPGYTTLPFQFGRFQGDEYLLVNESGEYHFIERPDLEQLVQGILPAKNRHFDDLRSKQFIVTGDLPGTIDMVATRYRTRKNFIKNFTALHMMVLTVRCNQDCQYCQVSAESDDAYQYDMSPEVAEKIVEMAFMSPSPVIKIEFQGGEPTLNWPALTRAVLAAEMLNESRKKALEFVVCTNLTGITGEKIEFLRDHKVCISTSLDGPQSLHDKNRILRKGGGTYETFLANLQDVRRICGTENVSALMTTTADTIDHLPEVIDEYVRLGFNGIFLRSLNPYGLAAQNAPELGYSMEYFANRYEEALDYIVGLNSQGTYFQEFFATILLTRILTPFSTGFVDLQSPAGAGISGVIYDYNGDVYPADEARMLSRMGDKRFLMGNVFTDPYTDIFGGPLMREIVAKSIVEVMPGCASCVYRTYCGADPIRSYLETGDIMGRRPGSSFCEKNQAIFEILFRKLKENNDEVMDVFWSWITRRPLKESRNEKL</sequence>
<dbReference type="SFLD" id="SFLDS00029">
    <property type="entry name" value="Radical_SAM"/>
    <property type="match status" value="1"/>
</dbReference>
<dbReference type="EMBL" id="BSDS01000001">
    <property type="protein sequence ID" value="GLI37571.1"/>
    <property type="molecule type" value="Genomic_DNA"/>
</dbReference>
<dbReference type="SFLD" id="SFLDG01386">
    <property type="entry name" value="main_SPASM_domain-containing"/>
    <property type="match status" value="1"/>
</dbReference>
<protein>
    <submittedName>
        <fullName evidence="7">His-Xaa-Ser system radical SAM maturase HxsB</fullName>
    </submittedName>
</protein>
<organism evidence="7 8">
    <name type="scientific">Geobacter hydrogenophilus</name>
    <dbReference type="NCBI Taxonomy" id="40983"/>
    <lineage>
        <taxon>Bacteria</taxon>
        <taxon>Pseudomonadati</taxon>
        <taxon>Thermodesulfobacteriota</taxon>
        <taxon>Desulfuromonadia</taxon>
        <taxon>Geobacterales</taxon>
        <taxon>Geobacteraceae</taxon>
        <taxon>Geobacter</taxon>
    </lineage>
</organism>
<comment type="caution">
    <text evidence="7">The sequence shown here is derived from an EMBL/GenBank/DDBJ whole genome shotgun (WGS) entry which is preliminary data.</text>
</comment>
<keyword evidence="4" id="KW-0408">Iron</keyword>
<proteinExistence type="predicted"/>
<dbReference type="AlphaFoldDB" id="A0A9W6FZ71"/>
<keyword evidence="3" id="KW-0479">Metal-binding</keyword>
<dbReference type="PROSITE" id="PS51918">
    <property type="entry name" value="RADICAL_SAM"/>
    <property type="match status" value="1"/>
</dbReference>
<dbReference type="SFLD" id="SFLDG01067">
    <property type="entry name" value="SPASM/twitch_domain_containing"/>
    <property type="match status" value="1"/>
</dbReference>
<dbReference type="CDD" id="cd01335">
    <property type="entry name" value="Radical_SAM"/>
    <property type="match status" value="1"/>
</dbReference>
<keyword evidence="5" id="KW-0411">Iron-sulfur</keyword>
<dbReference type="InterPro" id="IPR023867">
    <property type="entry name" value="Sulphatase_maturase_rSAM"/>
</dbReference>
<gene>
    <name evidence="7" type="ORF">GHYDROH2_10720</name>
</gene>
<dbReference type="InterPro" id="IPR006638">
    <property type="entry name" value="Elp3/MiaA/NifB-like_rSAM"/>
</dbReference>
<dbReference type="NCBIfam" id="TIGR03978">
    <property type="entry name" value="rSAM_paired_1"/>
    <property type="match status" value="1"/>
</dbReference>
<evidence type="ECO:0000259" key="6">
    <source>
        <dbReference type="PROSITE" id="PS51918"/>
    </source>
</evidence>